<reference evidence="2" key="1">
    <citation type="submission" date="2020-02" db="EMBL/GenBank/DDBJ databases">
        <authorList>
            <person name="Meier V. D."/>
        </authorList>
    </citation>
    <scope>NUCLEOTIDE SEQUENCE</scope>
    <source>
        <strain evidence="2">AVDCRST_MAG81</strain>
    </source>
</reference>
<dbReference type="PANTHER" id="PTHR35792">
    <property type="entry name" value="GENERAL STRESS PROTEIN"/>
    <property type="match status" value="1"/>
</dbReference>
<dbReference type="EMBL" id="CADCWO010000151">
    <property type="protein sequence ID" value="CAA9579755.1"/>
    <property type="molecule type" value="Genomic_DNA"/>
</dbReference>
<dbReference type="Pfam" id="PF12732">
    <property type="entry name" value="YtxH"/>
    <property type="match status" value="1"/>
</dbReference>
<organism evidence="2">
    <name type="scientific">uncultured Synechococcales cyanobacterium</name>
    <dbReference type="NCBI Taxonomy" id="1936017"/>
    <lineage>
        <taxon>Bacteria</taxon>
        <taxon>Bacillati</taxon>
        <taxon>Cyanobacteriota</taxon>
        <taxon>Cyanophyceae</taxon>
        <taxon>Synechococcales</taxon>
        <taxon>environmental samples</taxon>
    </lineage>
</organism>
<name>A0A6J4VK79_9CYAN</name>
<sequence length="152" mass="16420">MANNRSGSFLGGLLVGGTLGAVAGLLAAPRSGRETRYFIRKSADALPELAEDLSTSLQLQADRLSESAIRSWDGTLVRLQTAIAAGLEATQQTRQQLEQNPHAKNARPTRSLRSRVEFNPSEGSANGQKQPRTSLDELPYGQVRRIDNSGPH</sequence>
<dbReference type="AlphaFoldDB" id="A0A6J4VK79"/>
<protein>
    <submittedName>
        <fullName evidence="2">Gas vesicle protein</fullName>
    </submittedName>
</protein>
<accession>A0A6J4VK79</accession>
<proteinExistence type="predicted"/>
<gene>
    <name evidence="2" type="ORF">AVDCRST_MAG81-2766</name>
</gene>
<dbReference type="InterPro" id="IPR052928">
    <property type="entry name" value="Desiccation-related_membrane"/>
</dbReference>
<feature type="compositionally biased region" description="Polar residues" evidence="1">
    <location>
        <begin position="121"/>
        <end position="133"/>
    </location>
</feature>
<dbReference type="PANTHER" id="PTHR35792:SF1">
    <property type="entry name" value="SLL0268 PROTEIN"/>
    <property type="match status" value="1"/>
</dbReference>
<evidence type="ECO:0000256" key="1">
    <source>
        <dbReference type="SAM" id="MobiDB-lite"/>
    </source>
</evidence>
<evidence type="ECO:0000313" key="2">
    <source>
        <dbReference type="EMBL" id="CAA9579755.1"/>
    </source>
</evidence>
<dbReference type="InterPro" id="IPR024623">
    <property type="entry name" value="YtxH"/>
</dbReference>
<feature type="compositionally biased region" description="Basic residues" evidence="1">
    <location>
        <begin position="104"/>
        <end position="113"/>
    </location>
</feature>
<feature type="region of interest" description="Disordered" evidence="1">
    <location>
        <begin position="92"/>
        <end position="152"/>
    </location>
</feature>